<dbReference type="Gene3D" id="1.25.10.10">
    <property type="entry name" value="Leucine-rich Repeat Variant"/>
    <property type="match status" value="1"/>
</dbReference>
<sequence>MAAEGYSAVQTPASYAAGYSPIGSKASPAGGFAPLVDSLFQRSLDDMIKALRTASDAESLIHRLLTEIRREIRSTDSDTKCIALLKLTYLSSLHSLDMSWAAFHAVELLPSPFPAVKRAGYLCASLSFHPSSTDLLPLVTHQLRKDLQSPNTSISSPALHLLAISSSPISPSIYPTIFFLFSPLPELLLTAAAAQSPLPSLLFASTPTPQQYSSPNLSKPSPILSSSICRCQRLLRACFIRQSRPYLHLAPDFHRVLIECRDNWVLIKIIKIFARLILLEPRLTRKLVDRSAI</sequence>
<dbReference type="PANTHER" id="PTHR22781:SF12">
    <property type="entry name" value="AP-3 COMPLEX SUBUNIT DELTA-1"/>
    <property type="match status" value="1"/>
</dbReference>
<comment type="caution">
    <text evidence="8">The sequence shown here is derived from an EMBL/GenBank/DDBJ whole genome shotgun (WGS) entry which is preliminary data.</text>
</comment>
<keyword evidence="9" id="KW-1185">Reference proteome</keyword>
<keyword evidence="3" id="KW-0813">Transport</keyword>
<dbReference type="GO" id="GO:0030123">
    <property type="term" value="C:AP-3 adaptor complex"/>
    <property type="evidence" value="ECO:0007669"/>
    <property type="project" value="InterPro"/>
</dbReference>
<evidence type="ECO:0000313" key="8">
    <source>
        <dbReference type="EMBL" id="KAK8938464.1"/>
    </source>
</evidence>
<evidence type="ECO:0000256" key="3">
    <source>
        <dbReference type="ARBA" id="ARBA00022448"/>
    </source>
</evidence>
<evidence type="ECO:0000313" key="9">
    <source>
        <dbReference type="Proteomes" id="UP001418222"/>
    </source>
</evidence>
<evidence type="ECO:0000256" key="5">
    <source>
        <dbReference type="ARBA" id="ARBA00022927"/>
    </source>
</evidence>
<feature type="domain" description="Clathrin/coatomer adaptor adaptin-like N-terminal" evidence="7">
    <location>
        <begin position="60"/>
        <end position="287"/>
    </location>
</feature>
<dbReference type="EMBL" id="JBBWWQ010000009">
    <property type="protein sequence ID" value="KAK8938464.1"/>
    <property type="molecule type" value="Genomic_DNA"/>
</dbReference>
<dbReference type="InterPro" id="IPR011989">
    <property type="entry name" value="ARM-like"/>
</dbReference>
<evidence type="ECO:0000259" key="7">
    <source>
        <dbReference type="Pfam" id="PF01602"/>
    </source>
</evidence>
<evidence type="ECO:0000256" key="1">
    <source>
        <dbReference type="ARBA" id="ARBA00004308"/>
    </source>
</evidence>
<dbReference type="GO" id="GO:0006896">
    <property type="term" value="P:Golgi to vacuole transport"/>
    <property type="evidence" value="ECO:0007669"/>
    <property type="project" value="TreeGrafter"/>
</dbReference>
<dbReference type="Proteomes" id="UP001418222">
    <property type="component" value="Unassembled WGS sequence"/>
</dbReference>
<dbReference type="GO" id="GO:0010008">
    <property type="term" value="C:endosome membrane"/>
    <property type="evidence" value="ECO:0007669"/>
    <property type="project" value="TreeGrafter"/>
</dbReference>
<dbReference type="GO" id="GO:0006623">
    <property type="term" value="P:protein targeting to vacuole"/>
    <property type="evidence" value="ECO:0007669"/>
    <property type="project" value="TreeGrafter"/>
</dbReference>
<evidence type="ECO:0000256" key="4">
    <source>
        <dbReference type="ARBA" id="ARBA00022737"/>
    </source>
</evidence>
<dbReference type="InterPro" id="IPR002553">
    <property type="entry name" value="Clathrin/coatomer_adapt-like_N"/>
</dbReference>
<protein>
    <submittedName>
        <fullName evidence="8">AP-3 complex subunit delta</fullName>
    </submittedName>
</protein>
<evidence type="ECO:0000256" key="2">
    <source>
        <dbReference type="ARBA" id="ARBA00006613"/>
    </source>
</evidence>
<reference evidence="8 9" key="1">
    <citation type="journal article" date="2022" name="Nat. Plants">
        <title>Genomes of leafy and leafless Platanthera orchids illuminate the evolution of mycoheterotrophy.</title>
        <authorList>
            <person name="Li M.H."/>
            <person name="Liu K.W."/>
            <person name="Li Z."/>
            <person name="Lu H.C."/>
            <person name="Ye Q.L."/>
            <person name="Zhang D."/>
            <person name="Wang J.Y."/>
            <person name="Li Y.F."/>
            <person name="Zhong Z.M."/>
            <person name="Liu X."/>
            <person name="Yu X."/>
            <person name="Liu D.K."/>
            <person name="Tu X.D."/>
            <person name="Liu B."/>
            <person name="Hao Y."/>
            <person name="Liao X.Y."/>
            <person name="Jiang Y.T."/>
            <person name="Sun W.H."/>
            <person name="Chen J."/>
            <person name="Chen Y.Q."/>
            <person name="Ai Y."/>
            <person name="Zhai J.W."/>
            <person name="Wu S.S."/>
            <person name="Zhou Z."/>
            <person name="Hsiao Y.Y."/>
            <person name="Wu W.L."/>
            <person name="Chen Y.Y."/>
            <person name="Lin Y.F."/>
            <person name="Hsu J.L."/>
            <person name="Li C.Y."/>
            <person name="Wang Z.W."/>
            <person name="Zhao X."/>
            <person name="Zhong W.Y."/>
            <person name="Ma X.K."/>
            <person name="Ma L."/>
            <person name="Huang J."/>
            <person name="Chen G.Z."/>
            <person name="Huang M.Z."/>
            <person name="Huang L."/>
            <person name="Peng D.H."/>
            <person name="Luo Y.B."/>
            <person name="Zou S.Q."/>
            <person name="Chen S.P."/>
            <person name="Lan S."/>
            <person name="Tsai W.C."/>
            <person name="Van de Peer Y."/>
            <person name="Liu Z.J."/>
        </authorList>
    </citation>
    <scope>NUCLEOTIDE SEQUENCE [LARGE SCALE GENOMIC DNA]</scope>
    <source>
        <strain evidence="8">Lor287</strain>
    </source>
</reference>
<dbReference type="SUPFAM" id="SSF48371">
    <property type="entry name" value="ARM repeat"/>
    <property type="match status" value="1"/>
</dbReference>
<dbReference type="InterPro" id="IPR017105">
    <property type="entry name" value="AP3_complex_dsu"/>
</dbReference>
<keyword evidence="4" id="KW-0677">Repeat</keyword>
<organism evidence="8 9">
    <name type="scientific">Platanthera zijinensis</name>
    <dbReference type="NCBI Taxonomy" id="2320716"/>
    <lineage>
        <taxon>Eukaryota</taxon>
        <taxon>Viridiplantae</taxon>
        <taxon>Streptophyta</taxon>
        <taxon>Embryophyta</taxon>
        <taxon>Tracheophyta</taxon>
        <taxon>Spermatophyta</taxon>
        <taxon>Magnoliopsida</taxon>
        <taxon>Liliopsida</taxon>
        <taxon>Asparagales</taxon>
        <taxon>Orchidaceae</taxon>
        <taxon>Orchidoideae</taxon>
        <taxon>Orchideae</taxon>
        <taxon>Orchidinae</taxon>
        <taxon>Platanthera</taxon>
    </lineage>
</organism>
<keyword evidence="6" id="KW-0472">Membrane</keyword>
<accession>A0AAP0BH21</accession>
<keyword evidence="5" id="KW-0653">Protein transport</keyword>
<comment type="similarity">
    <text evidence="2">Belongs to the adaptor complexes large subunit family.</text>
</comment>
<dbReference type="PANTHER" id="PTHR22781">
    <property type="entry name" value="DELTA ADAPTIN-RELATED"/>
    <property type="match status" value="1"/>
</dbReference>
<evidence type="ECO:0000256" key="6">
    <source>
        <dbReference type="ARBA" id="ARBA00023136"/>
    </source>
</evidence>
<dbReference type="AlphaFoldDB" id="A0AAP0BH21"/>
<dbReference type="InterPro" id="IPR016024">
    <property type="entry name" value="ARM-type_fold"/>
</dbReference>
<comment type="subcellular location">
    <subcellularLocation>
        <location evidence="1">Endomembrane system</location>
    </subcellularLocation>
</comment>
<name>A0AAP0BH21_9ASPA</name>
<proteinExistence type="inferred from homology"/>
<gene>
    <name evidence="8" type="primary">DELTA-ADR</name>
    <name evidence="8" type="ORF">KSP39_PZI011187</name>
</gene>
<dbReference type="Pfam" id="PF01602">
    <property type="entry name" value="Adaptin_N"/>
    <property type="match status" value="1"/>
</dbReference>